<proteinExistence type="inferred from homology"/>
<protein>
    <recommendedName>
        <fullName evidence="3 13">Histone-lysine N-methyltransferase, H3 lysine-79 specific</fullName>
        <ecNumber evidence="2 13">2.1.1.360</ecNumber>
    </recommendedName>
    <alternativeName>
        <fullName evidence="10 13">Histone H3-K79 methyltransferase</fullName>
    </alternativeName>
</protein>
<feature type="active site" evidence="12">
    <location>
        <position position="1678"/>
    </location>
</feature>
<evidence type="ECO:0000256" key="7">
    <source>
        <dbReference type="ARBA" id="ARBA00022853"/>
    </source>
</evidence>
<feature type="region of interest" description="Disordered" evidence="15">
    <location>
        <begin position="856"/>
        <end position="896"/>
    </location>
</feature>
<dbReference type="Proteomes" id="UP000076502">
    <property type="component" value="Unassembled WGS sequence"/>
</dbReference>
<evidence type="ECO:0000313" key="18">
    <source>
        <dbReference type="EMBL" id="KZC06516.1"/>
    </source>
</evidence>
<dbReference type="PANTHER" id="PTHR21451:SF0">
    <property type="entry name" value="HISTONE-LYSINE N-METHYLTRANSFERASE, H3 LYSINE-79 SPECIFIC"/>
    <property type="match status" value="1"/>
</dbReference>
<dbReference type="GO" id="GO:0004222">
    <property type="term" value="F:metalloendopeptidase activity"/>
    <property type="evidence" value="ECO:0007669"/>
    <property type="project" value="InterPro"/>
</dbReference>
<dbReference type="Gene3D" id="3.40.390.10">
    <property type="entry name" value="Collagenase (Catalytic Domain)"/>
    <property type="match status" value="1"/>
</dbReference>
<feature type="compositionally biased region" description="Low complexity" evidence="15">
    <location>
        <begin position="805"/>
        <end position="826"/>
    </location>
</feature>
<dbReference type="InterPro" id="IPR029063">
    <property type="entry name" value="SAM-dependent_MTases_sf"/>
</dbReference>
<dbReference type="OrthoDB" id="443402at2759"/>
<feature type="region of interest" description="Disordered" evidence="15">
    <location>
        <begin position="352"/>
        <end position="456"/>
    </location>
</feature>
<feature type="compositionally biased region" description="Basic and acidic residues" evidence="15">
    <location>
        <begin position="921"/>
        <end position="933"/>
    </location>
</feature>
<dbReference type="Gene3D" id="3.40.50.150">
    <property type="entry name" value="Vaccinia Virus protein VP39"/>
    <property type="match status" value="1"/>
</dbReference>
<feature type="binding site" evidence="12">
    <location>
        <position position="1681"/>
    </location>
    <ligand>
        <name>Zn(2+)</name>
        <dbReference type="ChEBI" id="CHEBI:29105"/>
        <note>catalytic</note>
    </ligand>
</feature>
<feature type="non-terminal residue" evidence="18">
    <location>
        <position position="1"/>
    </location>
</feature>
<feature type="compositionally biased region" description="Acidic residues" evidence="15">
    <location>
        <begin position="9"/>
        <end position="18"/>
    </location>
</feature>
<dbReference type="CDD" id="cd20902">
    <property type="entry name" value="CC_DOT1L"/>
    <property type="match status" value="1"/>
</dbReference>
<feature type="region of interest" description="Disordered" evidence="15">
    <location>
        <begin position="1162"/>
        <end position="1205"/>
    </location>
</feature>
<feature type="compositionally biased region" description="Basic residues" evidence="15">
    <location>
        <begin position="416"/>
        <end position="430"/>
    </location>
</feature>
<feature type="region of interest" description="Disordered" evidence="15">
    <location>
        <begin position="908"/>
        <end position="937"/>
    </location>
</feature>
<dbReference type="Gene3D" id="2.20.100.10">
    <property type="entry name" value="Thrombospondin type-1 (TSP1) repeat"/>
    <property type="match status" value="1"/>
</dbReference>
<evidence type="ECO:0000256" key="5">
    <source>
        <dbReference type="ARBA" id="ARBA00022679"/>
    </source>
</evidence>
<keyword evidence="7 13" id="KW-0156">Chromatin regulator</keyword>
<keyword evidence="8" id="KW-0325">Glycoprotein</keyword>
<keyword evidence="12" id="KW-0479">Metal-binding</keyword>
<dbReference type="FunFam" id="1.10.260.60:FF:000001">
    <property type="entry name" value="Histone-lysine N-methyltransferase, H3 lysine-79 specific"/>
    <property type="match status" value="1"/>
</dbReference>
<feature type="binding site" evidence="12">
    <location>
        <position position="1687"/>
    </location>
    <ligand>
        <name>Zn(2+)</name>
        <dbReference type="ChEBI" id="CHEBI:29105"/>
        <note>catalytic</note>
    </ligand>
</feature>
<feature type="region of interest" description="Disordered" evidence="15">
    <location>
        <begin position="793"/>
        <end position="842"/>
    </location>
</feature>
<feature type="compositionally biased region" description="Low complexity" evidence="15">
    <location>
        <begin position="1278"/>
        <end position="1287"/>
    </location>
</feature>
<dbReference type="GO" id="GO:0000077">
    <property type="term" value="P:DNA damage checkpoint signaling"/>
    <property type="evidence" value="ECO:0007669"/>
    <property type="project" value="TreeGrafter"/>
</dbReference>
<feature type="compositionally biased region" description="Polar residues" evidence="15">
    <location>
        <begin position="1231"/>
        <end position="1248"/>
    </location>
</feature>
<dbReference type="GO" id="GO:0032259">
    <property type="term" value="P:methylation"/>
    <property type="evidence" value="ECO:0007669"/>
    <property type="project" value="UniProtKB-KW"/>
</dbReference>
<dbReference type="InterPro" id="IPR025789">
    <property type="entry name" value="DOT1_dom"/>
</dbReference>
<dbReference type="InterPro" id="IPR000884">
    <property type="entry name" value="TSP1_rpt"/>
</dbReference>
<dbReference type="PROSITE" id="PS51569">
    <property type="entry name" value="DOT1"/>
    <property type="match status" value="1"/>
</dbReference>
<keyword evidence="6 13" id="KW-0949">S-adenosyl-L-methionine</keyword>
<evidence type="ECO:0000256" key="8">
    <source>
        <dbReference type="ARBA" id="ARBA00023180"/>
    </source>
</evidence>
<evidence type="ECO:0000256" key="6">
    <source>
        <dbReference type="ARBA" id="ARBA00022691"/>
    </source>
</evidence>
<evidence type="ECO:0000313" key="19">
    <source>
        <dbReference type="Proteomes" id="UP000076502"/>
    </source>
</evidence>
<accession>A0A154P3M5</accession>
<dbReference type="GO" id="GO:0046872">
    <property type="term" value="F:metal ion binding"/>
    <property type="evidence" value="ECO:0007669"/>
    <property type="project" value="UniProtKB-KW"/>
</dbReference>
<dbReference type="EMBL" id="KQ434809">
    <property type="protein sequence ID" value="KZC06516.1"/>
    <property type="molecule type" value="Genomic_DNA"/>
</dbReference>
<comment type="similarity">
    <text evidence="13">Belongs to the class I-like SAM-binding methyltransferase superfamily. DOT1 family.</text>
</comment>
<feature type="region of interest" description="Disordered" evidence="15">
    <location>
        <begin position="1"/>
        <end position="21"/>
    </location>
</feature>
<evidence type="ECO:0000256" key="14">
    <source>
        <dbReference type="SAM" id="Coils"/>
    </source>
</evidence>
<dbReference type="CDD" id="cd02440">
    <property type="entry name" value="AdoMet_MTases"/>
    <property type="match status" value="1"/>
</dbReference>
<dbReference type="PANTHER" id="PTHR21451">
    <property type="entry name" value="HISTONE H3 METHYLTRANSFERASE"/>
    <property type="match status" value="1"/>
</dbReference>
<feature type="domain" description="DOT1" evidence="17">
    <location>
        <begin position="34"/>
        <end position="351"/>
    </location>
</feature>
<feature type="compositionally biased region" description="Low complexity" evidence="15">
    <location>
        <begin position="856"/>
        <end position="873"/>
    </location>
</feature>
<keyword evidence="19" id="KW-1185">Reference proteome</keyword>
<evidence type="ECO:0000256" key="11">
    <source>
        <dbReference type="ARBA" id="ARBA00047770"/>
    </source>
</evidence>
<dbReference type="EC" id="2.1.1.360" evidence="2 13"/>
<dbReference type="Gene3D" id="1.10.260.60">
    <property type="match status" value="1"/>
</dbReference>
<feature type="compositionally biased region" description="Polar residues" evidence="15">
    <location>
        <begin position="362"/>
        <end position="376"/>
    </location>
</feature>
<evidence type="ECO:0000256" key="9">
    <source>
        <dbReference type="ARBA" id="ARBA00023242"/>
    </source>
</evidence>
<comment type="subcellular location">
    <subcellularLocation>
        <location evidence="1 13">Nucleus</location>
    </subcellularLocation>
</comment>
<dbReference type="InterPro" id="IPR030445">
    <property type="entry name" value="H3-K79_meTrfase"/>
</dbReference>
<dbReference type="InterPro" id="IPR036383">
    <property type="entry name" value="TSP1_rpt_sf"/>
</dbReference>
<dbReference type="InterPro" id="IPR001590">
    <property type="entry name" value="Peptidase_M12B"/>
</dbReference>
<evidence type="ECO:0000256" key="13">
    <source>
        <dbReference type="RuleBase" id="RU271113"/>
    </source>
</evidence>
<keyword evidence="14" id="KW-0175">Coiled coil</keyword>
<dbReference type="STRING" id="178035.A0A154P3M5"/>
<evidence type="ECO:0000259" key="17">
    <source>
        <dbReference type="PROSITE" id="PS51569"/>
    </source>
</evidence>
<keyword evidence="9 13" id="KW-0539">Nucleus</keyword>
<feature type="coiled-coil region" evidence="14">
    <location>
        <begin position="609"/>
        <end position="636"/>
    </location>
</feature>
<comment type="miscellaneous">
    <text evidence="13">In contrast to other lysine histone methyltransferases, it does not contain a SET domain, suggesting the existence of another mechanism for methylation of lysine residues of histones.</text>
</comment>
<comment type="caution">
    <text evidence="12">Lacks conserved residue(s) required for the propagation of feature annotation.</text>
</comment>
<reference evidence="18 19" key="1">
    <citation type="submission" date="2015-07" db="EMBL/GenBank/DDBJ databases">
        <title>The genome of Dufourea novaeangliae.</title>
        <authorList>
            <person name="Pan H."/>
            <person name="Kapheim K."/>
        </authorList>
    </citation>
    <scope>NUCLEOTIDE SEQUENCE [LARGE SCALE GENOMIC DNA]</scope>
    <source>
        <strain evidence="18">0120121106</strain>
        <tissue evidence="18">Whole body</tissue>
    </source>
</reference>
<feature type="domain" description="Peptidase M12B" evidence="16">
    <location>
        <begin position="1510"/>
        <end position="1735"/>
    </location>
</feature>
<evidence type="ECO:0000256" key="1">
    <source>
        <dbReference type="ARBA" id="ARBA00004123"/>
    </source>
</evidence>
<dbReference type="Pfam" id="PF01421">
    <property type="entry name" value="Reprolysin"/>
    <property type="match status" value="1"/>
</dbReference>
<feature type="coiled-coil region" evidence="14">
    <location>
        <begin position="556"/>
        <end position="583"/>
    </location>
</feature>
<evidence type="ECO:0000256" key="12">
    <source>
        <dbReference type="PROSITE-ProRule" id="PRU00276"/>
    </source>
</evidence>
<dbReference type="SUPFAM" id="SSF55486">
    <property type="entry name" value="Metalloproteases ('zincins'), catalytic domain"/>
    <property type="match status" value="1"/>
</dbReference>
<comment type="function">
    <text evidence="13">Histone methyltransferase that specifically trimethylates histone H3 to form H3K79me3. This methylation is required for telomere silencing and for the pachytene checkpoint during the meiotic cell cycle by allowing the recruitment of RAD9 to double strand breaks. Nucleosomes are preferred as substrate compared to free histone.</text>
</comment>
<feature type="compositionally biased region" description="Basic residues" evidence="15">
    <location>
        <begin position="440"/>
        <end position="456"/>
    </location>
</feature>
<feature type="compositionally biased region" description="Polar residues" evidence="15">
    <location>
        <begin position="392"/>
        <end position="407"/>
    </location>
</feature>
<evidence type="ECO:0000256" key="10">
    <source>
        <dbReference type="ARBA" id="ARBA00029821"/>
    </source>
</evidence>
<dbReference type="GO" id="GO:0006508">
    <property type="term" value="P:proteolysis"/>
    <property type="evidence" value="ECO:0007669"/>
    <property type="project" value="InterPro"/>
</dbReference>
<feature type="binding site" evidence="12">
    <location>
        <position position="1677"/>
    </location>
    <ligand>
        <name>Zn(2+)</name>
        <dbReference type="ChEBI" id="CHEBI:29105"/>
        <note>catalytic</note>
    </ligand>
</feature>
<feature type="region of interest" description="Disordered" evidence="15">
    <location>
        <begin position="1224"/>
        <end position="1296"/>
    </location>
</feature>
<dbReference type="PROSITE" id="PS50215">
    <property type="entry name" value="ADAM_MEPRO"/>
    <property type="match status" value="1"/>
</dbReference>
<keyword evidence="4 13" id="KW-0489">Methyltransferase</keyword>
<keyword evidence="12" id="KW-0862">Zinc</keyword>
<feature type="region of interest" description="Disordered" evidence="15">
    <location>
        <begin position="706"/>
        <end position="767"/>
    </location>
</feature>
<evidence type="ECO:0000256" key="2">
    <source>
        <dbReference type="ARBA" id="ARBA00012190"/>
    </source>
</evidence>
<dbReference type="GO" id="GO:0006281">
    <property type="term" value="P:DNA repair"/>
    <property type="evidence" value="ECO:0007669"/>
    <property type="project" value="TreeGrafter"/>
</dbReference>
<evidence type="ECO:0000259" key="16">
    <source>
        <dbReference type="PROSITE" id="PS50215"/>
    </source>
</evidence>
<dbReference type="Pfam" id="PF08123">
    <property type="entry name" value="DOT1"/>
    <property type="match status" value="1"/>
</dbReference>
<dbReference type="PROSITE" id="PS50092">
    <property type="entry name" value="TSP1"/>
    <property type="match status" value="1"/>
</dbReference>
<sequence>KRFAREVDSGDDDGDEDDGPVKMELRLHSPAGAEPIVYQWPLTSGSGSDRHDGALDVVETMRWVCEDLPDLKLPLENNILCNYDTRDYESMKNLCDRFNRAIDSLVQLEKGTSLPSQRLNKRPSRGLLRHILQQTYNQAVVEPDKLNQYEPFSPEVYGETSYELVCQMIDQIEITEDDVFVDLGSGVGQVVLQMAAATLCKICIGVERADVPSRYAQSMEVNFRKWLNWYGKRCGEYRLVKGDFLADEHRESITGATIVFVNNFAFGPTVDHQLKERFADLRDGARIVSSKSFCPLNFRITDRNLSDIGTIMHVSEMSPLKGSVSWTGKPVSYYLHVIDRTKLERYFHRLKNNKQGGDENSDSVINNTASSSNKVTSRGERGDRAKRDLSRQLDSPNHSEQQGTNSDSDVDESNIKSRRQPNKIRRKLNRKTNGITRPPARGRQRGRGVKKSKPKKAINISGLDLLHSQTLLSTSPQALGKKPPPAPGCVDQQLSSLSLSLQSHSTSVHEELSIPPAPSATPYALQILLDLFRDQFMLMLESMRTPQYRVSVNTDIAKERERNSKLQSRAAQLEKQIKVLIDDSVALLKARMTELGINATSPGDLLAKAKEIVLRHKQLQAKASKLQAQVASMETEQSRLTALRHQELQDKYSSLTTANGMSNPPQPLTQDYILKEISATLSQRKRLHCQVSKLEHELNVLERASNEKQAAAMAQQQREAAGAKHTQNQHHHQQQNGKSGSTRKSREGRSRSQEWPNVPDIGKIQENNPEILAQKILETGRQIEAGRMLNRQNANAGSNSRTRLPQASLSFSTTSSSISSSQPQASNKETSNRNQEPPRVANFEDRLKSIITSVLNEDQQNRNKQQQMQLQSQTEPDRKRIALPQNVSTPDYTQVSPAKLALRRHLSQERLSSHLTPSDRPTIDSRQSSHDNRIVAGGNGLLGTRTIGDLVSGEIERTLEISNQSIINAAVDMSAIIRPETVYSPISRPASAEGDAGLSTLAHVASYAPTSTAVSTCTPTATSRSSVLFTPVTQAQRYTPVQLPRADIKPYHESYFADNPSQSLPQTHPPTSLHSSQAGSNGEVLPVEGLAASLHARILNNHTAKTESMLSTSRRFQPYPRYATSSNSNGSTTTNGIVTAICQSQPSMPVKTEAVVSSISTSGAPLSPLVEPHSNTSTPLVDEPQMTTQRQRNGIGDDDGEADWQDRISSGFDRLVAFASTELDKRRRSTEGVNTSPDSGLGSDSTVTGPPPVIPSPDEALGPPRTPSPTSPRPPNPSNNNTNSTSSVPLKYQRQTDPERHHFKKKFFHRDWNNSGGTKTVLLILLGVTVHGQDSQDTEIVLLPLWNTEDRTEVPLSFNAFDRSVRLKLRRNDKIVAPNFQVWKHNEEDHLVELPELGKPHSCHYLHRNDFSSAAISLCQERGMHGLIFLDNVTLEISPLQTEEVSFLDDHRIRQRSDFLGEPHIVKRAQTPSIFFENELNNYIRDDTMKNVRAREQLEKLGAKKSDEALTLELAVFFDEPGYNLFAPFFDRDDEEIRNMMLAYINAVQAIYHHPSLGIVIDISLVRLEIMQKQPRDLPHFDGHRGSLLDSFCNYAMKRNPPDEFHPNHWDMGLYVSGLDFYAMEAGRKNSATMGLATVGGICIDQYSCVIAELGVTNQFGKPFPSAGFTSVYIAAHEIGHNLGMHHDSTGNACPKDGYIMSPSRGTHGETVWSECSRDVAERLSYTKPCLMDRPFGKPDDRLDHTRFFDLPGREWTAKKQCEILLRDKDATVGTYCAPGKECRGGECKNALQIPPGTNGPQIQPGGWSEWSPGPCTSGCLFKSTGAQSRRRFCDRPPPRNTEAGCQGSRYDVVLCRDDKLCKKKRRSIVEFATLRCAEFSERLTELDGKGGGLQAPHEPDRPWMACAIFCRRKDIASYYTPRVELNDLGLDPYFPDGTWCHAEHGQNYFCRQHHCLPESFRFEKTLSNDRQRDDNVFGPQNAHPDGLRLDDQVIKYLSLGPDGLPLLTSLSHGIGFPPDEDEWIDKDYIELTKPPEEVAFDPLYLRLMKK</sequence>
<feature type="compositionally biased region" description="Pro residues" evidence="15">
    <location>
        <begin position="1264"/>
        <end position="1277"/>
    </location>
</feature>
<dbReference type="GO" id="GO:0035097">
    <property type="term" value="C:histone methyltransferase complex"/>
    <property type="evidence" value="ECO:0007669"/>
    <property type="project" value="UniProtKB-ARBA"/>
</dbReference>
<feature type="region of interest" description="Disordered" evidence="15">
    <location>
        <begin position="1055"/>
        <end position="1082"/>
    </location>
</feature>
<name>A0A154P3M5_DUFNO</name>
<dbReference type="SUPFAM" id="SSF53335">
    <property type="entry name" value="S-adenosyl-L-methionine-dependent methyltransferases"/>
    <property type="match status" value="1"/>
</dbReference>
<evidence type="ECO:0000256" key="4">
    <source>
        <dbReference type="ARBA" id="ARBA00022603"/>
    </source>
</evidence>
<feature type="compositionally biased region" description="Polar residues" evidence="15">
    <location>
        <begin position="1059"/>
        <end position="1080"/>
    </location>
</feature>
<feature type="compositionally biased region" description="Polar residues" evidence="15">
    <location>
        <begin position="1173"/>
        <end position="1192"/>
    </location>
</feature>
<feature type="compositionally biased region" description="Basic and acidic residues" evidence="15">
    <location>
        <begin position="377"/>
        <end position="391"/>
    </location>
</feature>
<gene>
    <name evidence="18" type="ORF">WN55_10427</name>
</gene>
<comment type="catalytic activity">
    <reaction evidence="11 13">
        <text>L-lysyl(79)-[histone H3] + 3 S-adenosyl-L-methionine = N(6),N(6),N(6)-trimethyl-L-lysyl(79)-[histone H3] + 3 S-adenosyl-L-homocysteine + 3 H(+)</text>
        <dbReference type="Rhea" id="RHEA:60328"/>
        <dbReference type="Rhea" id="RHEA-COMP:15549"/>
        <dbReference type="Rhea" id="RHEA-COMP:15552"/>
        <dbReference type="ChEBI" id="CHEBI:15378"/>
        <dbReference type="ChEBI" id="CHEBI:29969"/>
        <dbReference type="ChEBI" id="CHEBI:57856"/>
        <dbReference type="ChEBI" id="CHEBI:59789"/>
        <dbReference type="ChEBI" id="CHEBI:61961"/>
        <dbReference type="EC" id="2.1.1.360"/>
    </reaction>
</comment>
<evidence type="ECO:0000256" key="15">
    <source>
        <dbReference type="SAM" id="MobiDB-lite"/>
    </source>
</evidence>
<feature type="compositionally biased region" description="Polar residues" evidence="15">
    <location>
        <begin position="793"/>
        <end position="803"/>
    </location>
</feature>
<dbReference type="InterPro" id="IPR024079">
    <property type="entry name" value="MetalloPept_cat_dom_sf"/>
</dbReference>
<evidence type="ECO:0000256" key="3">
    <source>
        <dbReference type="ARBA" id="ARBA00020987"/>
    </source>
</evidence>
<dbReference type="FunFam" id="3.40.50.150:FF:000033">
    <property type="entry name" value="Histone-lysine N-methyltransferase, H3 lysine-79 specific"/>
    <property type="match status" value="1"/>
</dbReference>
<feature type="compositionally biased region" description="Low complexity" evidence="15">
    <location>
        <begin position="709"/>
        <end position="720"/>
    </location>
</feature>
<feature type="compositionally biased region" description="Polar residues" evidence="15">
    <location>
        <begin position="885"/>
        <end position="896"/>
    </location>
</feature>
<keyword evidence="5 13" id="KW-0808">Transferase</keyword>
<dbReference type="GO" id="GO:0140956">
    <property type="term" value="F:histone H3K79 trimethyltransferase activity"/>
    <property type="evidence" value="ECO:0007669"/>
    <property type="project" value="UniProtKB-EC"/>
</dbReference>
<organism evidence="18 19">
    <name type="scientific">Dufourea novaeangliae</name>
    <name type="common">Sweat bee</name>
    <dbReference type="NCBI Taxonomy" id="178035"/>
    <lineage>
        <taxon>Eukaryota</taxon>
        <taxon>Metazoa</taxon>
        <taxon>Ecdysozoa</taxon>
        <taxon>Arthropoda</taxon>
        <taxon>Hexapoda</taxon>
        <taxon>Insecta</taxon>
        <taxon>Pterygota</taxon>
        <taxon>Neoptera</taxon>
        <taxon>Endopterygota</taxon>
        <taxon>Hymenoptera</taxon>
        <taxon>Apocrita</taxon>
        <taxon>Aculeata</taxon>
        <taxon>Apoidea</taxon>
        <taxon>Anthophila</taxon>
        <taxon>Halictidae</taxon>
        <taxon>Rophitinae</taxon>
        <taxon>Dufourea</taxon>
    </lineage>
</organism>